<evidence type="ECO:0000313" key="3">
    <source>
        <dbReference type="Proteomes" id="UP000005240"/>
    </source>
</evidence>
<dbReference type="AlphaFoldDB" id="A0A180GT70"/>
<dbReference type="EMBL" id="ADAS02000023">
    <property type="protein sequence ID" value="OAV95960.1"/>
    <property type="molecule type" value="Genomic_DNA"/>
</dbReference>
<proteinExistence type="predicted"/>
<protein>
    <submittedName>
        <fullName evidence="1 2">Uncharacterized protein</fullName>
    </submittedName>
</protein>
<reference evidence="2 3" key="3">
    <citation type="journal article" date="2017" name="G3 (Bethesda)">
        <title>Comparative analysis highlights variable genome content of wheat rusts and divergence of the mating loci.</title>
        <authorList>
            <person name="Cuomo C.A."/>
            <person name="Bakkeren G."/>
            <person name="Khalil H.B."/>
            <person name="Panwar V."/>
            <person name="Joly D."/>
            <person name="Linning R."/>
            <person name="Sakthikumar S."/>
            <person name="Song X."/>
            <person name="Adiconis X."/>
            <person name="Fan L."/>
            <person name="Goldberg J.M."/>
            <person name="Levin J.Z."/>
            <person name="Young S."/>
            <person name="Zeng Q."/>
            <person name="Anikster Y."/>
            <person name="Bruce M."/>
            <person name="Wang M."/>
            <person name="Yin C."/>
            <person name="McCallum B."/>
            <person name="Szabo L.J."/>
            <person name="Hulbert S."/>
            <person name="Chen X."/>
            <person name="Fellers J.P."/>
        </authorList>
    </citation>
    <scope>NUCLEOTIDE SEQUENCE</scope>
    <source>
        <strain evidence="3">Isolate 1-1 / race 1 (BBBD)</strain>
        <strain evidence="2">isolate 1-1 / race 1 (BBBD)</strain>
    </source>
</reference>
<reference evidence="1" key="1">
    <citation type="submission" date="2009-11" db="EMBL/GenBank/DDBJ databases">
        <authorList>
            <consortium name="The Broad Institute Genome Sequencing Platform"/>
            <person name="Ward D."/>
            <person name="Feldgarden M."/>
            <person name="Earl A."/>
            <person name="Young S.K."/>
            <person name="Zeng Q."/>
            <person name="Koehrsen M."/>
            <person name="Alvarado L."/>
            <person name="Berlin A."/>
            <person name="Bochicchio J."/>
            <person name="Borenstein D."/>
            <person name="Chapman S.B."/>
            <person name="Chen Z."/>
            <person name="Engels R."/>
            <person name="Freedman E."/>
            <person name="Gellesch M."/>
            <person name="Goldberg J."/>
            <person name="Griggs A."/>
            <person name="Gujja S."/>
            <person name="Heilman E."/>
            <person name="Heiman D."/>
            <person name="Hepburn T."/>
            <person name="Howarth C."/>
            <person name="Jen D."/>
            <person name="Larson L."/>
            <person name="Lewis B."/>
            <person name="Mehta T."/>
            <person name="Park D."/>
            <person name="Pearson M."/>
            <person name="Roberts A."/>
            <person name="Saif S."/>
            <person name="Shea T."/>
            <person name="Shenoy N."/>
            <person name="Sisk P."/>
            <person name="Stolte C."/>
            <person name="Sykes S."/>
            <person name="Thomson T."/>
            <person name="Walk T."/>
            <person name="White J."/>
            <person name="Yandava C."/>
            <person name="Izard J."/>
            <person name="Baranova O.V."/>
            <person name="Blanton J.M."/>
            <person name="Tanner A.C."/>
            <person name="Dewhirst F.E."/>
            <person name="Haas B."/>
            <person name="Nusbaum C."/>
            <person name="Birren B."/>
        </authorList>
    </citation>
    <scope>NUCLEOTIDE SEQUENCE [LARGE SCALE GENOMIC DNA]</scope>
    <source>
        <strain evidence="1">1-1 BBBD Race 1</strain>
    </source>
</reference>
<accession>A0A180GT70</accession>
<evidence type="ECO:0000313" key="2">
    <source>
        <dbReference type="EnsemblFungi" id="PTTG_12023-t43_1-p1"/>
    </source>
</evidence>
<dbReference type="Proteomes" id="UP000005240">
    <property type="component" value="Unassembled WGS sequence"/>
</dbReference>
<reference evidence="1" key="2">
    <citation type="submission" date="2016-05" db="EMBL/GenBank/DDBJ databases">
        <title>Comparative analysis highlights variable genome content of wheat rusts and divergence of the mating loci.</title>
        <authorList>
            <person name="Cuomo C.A."/>
            <person name="Bakkeren G."/>
            <person name="Szabo L."/>
            <person name="Khalil H."/>
            <person name="Joly D."/>
            <person name="Goldberg J."/>
            <person name="Young S."/>
            <person name="Zeng Q."/>
            <person name="Fellers J."/>
        </authorList>
    </citation>
    <scope>NUCLEOTIDE SEQUENCE [LARGE SCALE GENOMIC DNA]</scope>
    <source>
        <strain evidence="1">1-1 BBBD Race 1</strain>
    </source>
</reference>
<reference evidence="2" key="4">
    <citation type="submission" date="2025-05" db="UniProtKB">
        <authorList>
            <consortium name="EnsemblFungi"/>
        </authorList>
    </citation>
    <scope>IDENTIFICATION</scope>
    <source>
        <strain evidence="2">isolate 1-1 / race 1 (BBBD)</strain>
    </source>
</reference>
<organism evidence="1">
    <name type="scientific">Puccinia triticina (isolate 1-1 / race 1 (BBBD))</name>
    <name type="common">Brown leaf rust fungus</name>
    <dbReference type="NCBI Taxonomy" id="630390"/>
    <lineage>
        <taxon>Eukaryota</taxon>
        <taxon>Fungi</taxon>
        <taxon>Dikarya</taxon>
        <taxon>Basidiomycota</taxon>
        <taxon>Pucciniomycotina</taxon>
        <taxon>Pucciniomycetes</taxon>
        <taxon>Pucciniales</taxon>
        <taxon>Pucciniaceae</taxon>
        <taxon>Puccinia</taxon>
    </lineage>
</organism>
<dbReference type="VEuPathDB" id="FungiDB:PTTG_12023"/>
<keyword evidence="3" id="KW-1185">Reference proteome</keyword>
<dbReference type="EnsemblFungi" id="PTTG_12023-t43_1">
    <property type="protein sequence ID" value="PTTG_12023-t43_1-p1"/>
    <property type="gene ID" value="PTTG_12023"/>
</dbReference>
<name>A0A180GT70_PUCT1</name>
<evidence type="ECO:0000313" key="1">
    <source>
        <dbReference type="EMBL" id="OAV95960.1"/>
    </source>
</evidence>
<gene>
    <name evidence="1" type="ORF">PTTG_12023</name>
</gene>
<sequence>MLLTKILVSIQLINYQRVSTHAISPSHTLAKRALLDNFQETTHTGEGSVIGEVASEHGKDEQLCSSANFETAQANESGLANESDLKTSDEHVSYESLKLFAESPQPEWFYKNIWNSFTDAEKDAHAHARYKSAFFIAIKELSALSTEKAEKEINEVLMKKLTEPEKKILFKYLKMSKDAI</sequence>